<evidence type="ECO:0000256" key="1">
    <source>
        <dbReference type="ARBA" id="ARBA00004236"/>
    </source>
</evidence>
<name>A0A7V7RLA3_9BACI</name>
<proteinExistence type="inferred from homology"/>
<comment type="similarity">
    <text evidence="5">Belongs to the methyl-accepting chemotaxis (MCP) protein family.</text>
</comment>
<keyword evidence="3 8" id="KW-0472">Membrane</keyword>
<evidence type="ECO:0000259" key="10">
    <source>
        <dbReference type="PROSITE" id="PS50885"/>
    </source>
</evidence>
<keyword evidence="2" id="KW-1003">Cell membrane</keyword>
<evidence type="ECO:0000256" key="7">
    <source>
        <dbReference type="SAM" id="Coils"/>
    </source>
</evidence>
<dbReference type="PANTHER" id="PTHR32089">
    <property type="entry name" value="METHYL-ACCEPTING CHEMOTAXIS PROTEIN MCPB"/>
    <property type="match status" value="1"/>
</dbReference>
<sequence length="432" mass="46903">MEEKTKYKFGLRRKLVVFIMTLAIITYTTSALFLYVVYPFIKDLVPVGQVIFTIITLSLGAIWSGILAYFAAGFLINPLKKLEKTALKAAHGDINTEVELSKSDDEIRSLGLAFNHMLYNLKDMVQKIEENFQETNDKVISISRESTAAAEQAEVISRTIAEISAGADHSAVSIQSTAESVESVIQIAQIVQKKAEDSESVSKELIDDLVDSKKVIHSLISGIEKLAAGNEQSLETVKRLEDNASKVEQIIKLVGDIAAQTNLLALNASIEAARAGEHGKGFAVVADEVRKLADESATAVQGISELIKNIQQEVKNVVSQISQQVQSANMEAKKGTETNAVIEEMTKTVNEMAESVSEITGLVGQQMESIHHTSQQSQEVAAIAEETSAGAEEVAASSQQQTNVIGNVEVLANELKTQAEKLKNTITRFHTS</sequence>
<evidence type="ECO:0000256" key="4">
    <source>
        <dbReference type="ARBA" id="ARBA00023224"/>
    </source>
</evidence>
<dbReference type="Gene3D" id="1.10.287.950">
    <property type="entry name" value="Methyl-accepting chemotaxis protein"/>
    <property type="match status" value="1"/>
</dbReference>
<feature type="transmembrane region" description="Helical" evidence="8">
    <location>
        <begin position="15"/>
        <end position="38"/>
    </location>
</feature>
<dbReference type="GO" id="GO:0005886">
    <property type="term" value="C:plasma membrane"/>
    <property type="evidence" value="ECO:0007669"/>
    <property type="project" value="UniProtKB-SubCell"/>
</dbReference>
<dbReference type="EMBL" id="WBOT01000003">
    <property type="protein sequence ID" value="KAB2332506.1"/>
    <property type="molecule type" value="Genomic_DNA"/>
</dbReference>
<evidence type="ECO:0000259" key="9">
    <source>
        <dbReference type="PROSITE" id="PS50111"/>
    </source>
</evidence>
<keyword evidence="12" id="KW-1185">Reference proteome</keyword>
<dbReference type="Proteomes" id="UP000441354">
    <property type="component" value="Unassembled WGS sequence"/>
</dbReference>
<dbReference type="InterPro" id="IPR004089">
    <property type="entry name" value="MCPsignal_dom"/>
</dbReference>
<dbReference type="OrthoDB" id="2489132at2"/>
<organism evidence="11 12">
    <name type="scientific">Bacillus mesophilum</name>
    <dbReference type="NCBI Taxonomy" id="1071718"/>
    <lineage>
        <taxon>Bacteria</taxon>
        <taxon>Bacillati</taxon>
        <taxon>Bacillota</taxon>
        <taxon>Bacilli</taxon>
        <taxon>Bacillales</taxon>
        <taxon>Bacillaceae</taxon>
        <taxon>Bacillus</taxon>
    </lineage>
</organism>
<gene>
    <name evidence="11" type="ORF">F7732_10430</name>
</gene>
<dbReference type="Pfam" id="PF00672">
    <property type="entry name" value="HAMP"/>
    <property type="match status" value="1"/>
</dbReference>
<keyword evidence="7" id="KW-0175">Coiled coil</keyword>
<dbReference type="PROSITE" id="PS50885">
    <property type="entry name" value="HAMP"/>
    <property type="match status" value="1"/>
</dbReference>
<evidence type="ECO:0000313" key="12">
    <source>
        <dbReference type="Proteomes" id="UP000441354"/>
    </source>
</evidence>
<dbReference type="SMART" id="SM00304">
    <property type="entry name" value="HAMP"/>
    <property type="match status" value="2"/>
</dbReference>
<comment type="caution">
    <text evidence="11">The sequence shown here is derived from an EMBL/GenBank/DDBJ whole genome shotgun (WGS) entry which is preliminary data.</text>
</comment>
<accession>A0A7V7RLA3</accession>
<evidence type="ECO:0000256" key="5">
    <source>
        <dbReference type="ARBA" id="ARBA00029447"/>
    </source>
</evidence>
<dbReference type="SMART" id="SM00283">
    <property type="entry name" value="MA"/>
    <property type="match status" value="1"/>
</dbReference>
<comment type="subcellular location">
    <subcellularLocation>
        <location evidence="1">Cell membrane</location>
    </subcellularLocation>
</comment>
<feature type="domain" description="Methyl-accepting transducer" evidence="9">
    <location>
        <begin position="145"/>
        <end position="395"/>
    </location>
</feature>
<keyword evidence="8" id="KW-0812">Transmembrane</keyword>
<evidence type="ECO:0000256" key="6">
    <source>
        <dbReference type="PROSITE-ProRule" id="PRU00284"/>
    </source>
</evidence>
<dbReference type="SUPFAM" id="SSF58104">
    <property type="entry name" value="Methyl-accepting chemotaxis protein (MCP) signaling domain"/>
    <property type="match status" value="1"/>
</dbReference>
<evidence type="ECO:0000256" key="3">
    <source>
        <dbReference type="ARBA" id="ARBA00023136"/>
    </source>
</evidence>
<reference evidence="11 12" key="1">
    <citation type="journal article" date="2014" name="Arch. Microbiol.">
        <title>Bacillus mesophilum sp. nov., strain IITR-54T, a novel 4-chlorobiphenyl dechlorinating bacterium.</title>
        <authorList>
            <person name="Manickam N."/>
            <person name="Singh N.K."/>
            <person name="Bajaj A."/>
            <person name="Kumar R.M."/>
            <person name="Kaur G."/>
            <person name="Kaur N."/>
            <person name="Bala M."/>
            <person name="Kumar A."/>
            <person name="Mayilraj S."/>
        </authorList>
    </citation>
    <scope>NUCLEOTIDE SEQUENCE [LARGE SCALE GENOMIC DNA]</scope>
    <source>
        <strain evidence="11 12">IITR-54</strain>
    </source>
</reference>
<feature type="domain" description="HAMP" evidence="10">
    <location>
        <begin position="73"/>
        <end position="126"/>
    </location>
</feature>
<dbReference type="CDD" id="cd06225">
    <property type="entry name" value="HAMP"/>
    <property type="match status" value="1"/>
</dbReference>
<dbReference type="PROSITE" id="PS50111">
    <property type="entry name" value="CHEMOTAXIS_TRANSDUC_2"/>
    <property type="match status" value="1"/>
</dbReference>
<evidence type="ECO:0000256" key="8">
    <source>
        <dbReference type="SAM" id="Phobius"/>
    </source>
</evidence>
<feature type="coiled-coil region" evidence="7">
    <location>
        <begin position="118"/>
        <end position="145"/>
    </location>
</feature>
<feature type="coiled-coil region" evidence="7">
    <location>
        <begin position="223"/>
        <end position="250"/>
    </location>
</feature>
<dbReference type="Pfam" id="PF00015">
    <property type="entry name" value="MCPsignal"/>
    <property type="match status" value="1"/>
</dbReference>
<dbReference type="PANTHER" id="PTHR32089:SF112">
    <property type="entry name" value="LYSOZYME-LIKE PROTEIN-RELATED"/>
    <property type="match status" value="1"/>
</dbReference>
<feature type="transmembrane region" description="Helical" evidence="8">
    <location>
        <begin position="50"/>
        <end position="76"/>
    </location>
</feature>
<keyword evidence="4 6" id="KW-0807">Transducer</keyword>
<evidence type="ECO:0000256" key="2">
    <source>
        <dbReference type="ARBA" id="ARBA00022475"/>
    </source>
</evidence>
<keyword evidence="8" id="KW-1133">Transmembrane helix</keyword>
<evidence type="ECO:0000313" key="11">
    <source>
        <dbReference type="EMBL" id="KAB2332506.1"/>
    </source>
</evidence>
<dbReference type="GO" id="GO:0007165">
    <property type="term" value="P:signal transduction"/>
    <property type="evidence" value="ECO:0007669"/>
    <property type="project" value="UniProtKB-KW"/>
</dbReference>
<dbReference type="AlphaFoldDB" id="A0A7V7RLA3"/>
<dbReference type="InterPro" id="IPR003660">
    <property type="entry name" value="HAMP_dom"/>
</dbReference>
<protein>
    <submittedName>
        <fullName evidence="11">HAMP domain-containing protein</fullName>
    </submittedName>
</protein>